<proteinExistence type="predicted"/>
<keyword evidence="2" id="KW-1185">Reference proteome</keyword>
<accession>A0ABN3VIS2</accession>
<dbReference type="EMBL" id="BAAAUX010000019">
    <property type="protein sequence ID" value="GAA2805019.1"/>
    <property type="molecule type" value="Genomic_DNA"/>
</dbReference>
<evidence type="ECO:0000313" key="2">
    <source>
        <dbReference type="Proteomes" id="UP001500979"/>
    </source>
</evidence>
<organism evidence="1 2">
    <name type="scientific">Saccharopolyspora taberi</name>
    <dbReference type="NCBI Taxonomy" id="60895"/>
    <lineage>
        <taxon>Bacteria</taxon>
        <taxon>Bacillati</taxon>
        <taxon>Actinomycetota</taxon>
        <taxon>Actinomycetes</taxon>
        <taxon>Pseudonocardiales</taxon>
        <taxon>Pseudonocardiaceae</taxon>
        <taxon>Saccharopolyspora</taxon>
    </lineage>
</organism>
<sequence length="122" mass="13431">MARDVARAYDGVLLAELAELVHALLAGCSMCRRLEGVPLALELAAARIRTLSVWQIADRLTGRLALLTTAPVRSTFRPQKGCRVWTVVLCSARSTAWWTSPCSCMRRTATPGGRAEPRRPLR</sequence>
<dbReference type="Proteomes" id="UP001500979">
    <property type="component" value="Unassembled WGS sequence"/>
</dbReference>
<name>A0ABN3VIS2_9PSEU</name>
<comment type="caution">
    <text evidence="1">The sequence shown here is derived from an EMBL/GenBank/DDBJ whole genome shotgun (WGS) entry which is preliminary data.</text>
</comment>
<reference evidence="1 2" key="1">
    <citation type="journal article" date="2019" name="Int. J. Syst. Evol. Microbiol.">
        <title>The Global Catalogue of Microorganisms (GCM) 10K type strain sequencing project: providing services to taxonomists for standard genome sequencing and annotation.</title>
        <authorList>
            <consortium name="The Broad Institute Genomics Platform"/>
            <consortium name="The Broad Institute Genome Sequencing Center for Infectious Disease"/>
            <person name="Wu L."/>
            <person name="Ma J."/>
        </authorList>
    </citation>
    <scope>NUCLEOTIDE SEQUENCE [LARGE SCALE GENOMIC DNA]</scope>
    <source>
        <strain evidence="1 2">JCM 9383</strain>
    </source>
</reference>
<protein>
    <submittedName>
        <fullName evidence="1">Uncharacterized protein</fullName>
    </submittedName>
</protein>
<dbReference type="RefSeq" id="WP_425565140.1">
    <property type="nucleotide sequence ID" value="NZ_BAAAUX010000019.1"/>
</dbReference>
<gene>
    <name evidence="1" type="ORF">GCM10010470_45270</name>
</gene>
<evidence type="ECO:0000313" key="1">
    <source>
        <dbReference type="EMBL" id="GAA2805019.1"/>
    </source>
</evidence>